<accession>A0A3P7P1V9</accession>
<proteinExistence type="predicted"/>
<organism evidence="1 2">
    <name type="scientific">Petrocella atlantisensis</name>
    <dbReference type="NCBI Taxonomy" id="2173034"/>
    <lineage>
        <taxon>Bacteria</taxon>
        <taxon>Bacillati</taxon>
        <taxon>Bacillota</taxon>
        <taxon>Clostridia</taxon>
        <taxon>Lachnospirales</taxon>
        <taxon>Vallitaleaceae</taxon>
        <taxon>Petrocella</taxon>
    </lineage>
</organism>
<dbReference type="Proteomes" id="UP000279029">
    <property type="component" value="Chromosome"/>
</dbReference>
<protein>
    <submittedName>
        <fullName evidence="1">Uncharacterized protein</fullName>
    </submittedName>
</protein>
<gene>
    <name evidence="1" type="ORF">PATL70BA_3429</name>
</gene>
<dbReference type="AlphaFoldDB" id="A0A3P7P1V9"/>
<evidence type="ECO:0000313" key="2">
    <source>
        <dbReference type="Proteomes" id="UP000279029"/>
    </source>
</evidence>
<name>A0A3P7P1V9_9FIRM</name>
<dbReference type="EMBL" id="LR130778">
    <property type="protein sequence ID" value="VDN49364.1"/>
    <property type="molecule type" value="Genomic_DNA"/>
</dbReference>
<evidence type="ECO:0000313" key="1">
    <source>
        <dbReference type="EMBL" id="VDN49364.1"/>
    </source>
</evidence>
<dbReference type="KEGG" id="cbar:PATL70BA_3429"/>
<reference evidence="1 2" key="1">
    <citation type="submission" date="2018-09" db="EMBL/GenBank/DDBJ databases">
        <authorList>
            <person name="Postec A."/>
        </authorList>
    </citation>
    <scope>NUCLEOTIDE SEQUENCE [LARGE SCALE GENOMIC DNA]</scope>
    <source>
        <strain evidence="1">70B-A</strain>
    </source>
</reference>
<sequence length="63" mass="7237">MLRMNFIRGGLGWLASQELRNSLGKLSWPEITQHRNSNLFKHKGIVTMTIPLLESSMTKEPQL</sequence>
<keyword evidence="2" id="KW-1185">Reference proteome</keyword>